<evidence type="ECO:0000256" key="1">
    <source>
        <dbReference type="ARBA" id="ARBA00007169"/>
    </source>
</evidence>
<evidence type="ECO:0000259" key="2">
    <source>
        <dbReference type="Pfam" id="PF00975"/>
    </source>
</evidence>
<evidence type="ECO:0000313" key="3">
    <source>
        <dbReference type="EMBL" id="ANZ41250.1"/>
    </source>
</evidence>
<dbReference type="Proteomes" id="UP000093053">
    <property type="component" value="Chromosome"/>
</dbReference>
<dbReference type="AlphaFoldDB" id="A0A1B2HU37"/>
<dbReference type="PANTHER" id="PTHR11487:SF0">
    <property type="entry name" value="S-ACYL FATTY ACID SYNTHASE THIOESTERASE, MEDIUM CHAIN"/>
    <property type="match status" value="1"/>
</dbReference>
<dbReference type="InterPro" id="IPR029058">
    <property type="entry name" value="AB_hydrolase_fold"/>
</dbReference>
<dbReference type="EMBL" id="CP016793">
    <property type="protein sequence ID" value="ANZ41250.1"/>
    <property type="molecule type" value="Genomic_DNA"/>
</dbReference>
<sequence length="241" mass="26324">MTWFPEPGDGAVRLICFPYAGGSASVFRGWEKAVPPGVEVLAARLPGRAERWREEPFTSLELLVDALTEPVKAVTDRPFAFFGHSMGAVLAFELSRRMRAERGVEPTHVFVASCNPPLPDVPMPVLGTLDEPALRAKLADLGLAEEIMADEDLMEMLLPLVRADLRIADGYLDRSGEPLTCPLTAFHGKRDPMVSAEDMAQWAVGTTGPFLLRQVQGAHLFSEDGWRDVLTAVSDELGVLV</sequence>
<dbReference type="PANTHER" id="PTHR11487">
    <property type="entry name" value="THIOESTERASE"/>
    <property type="match status" value="1"/>
</dbReference>
<organism evidence="3 4">
    <name type="scientific">Lentzea guizhouensis</name>
    <dbReference type="NCBI Taxonomy" id="1586287"/>
    <lineage>
        <taxon>Bacteria</taxon>
        <taxon>Bacillati</taxon>
        <taxon>Actinomycetota</taxon>
        <taxon>Actinomycetes</taxon>
        <taxon>Pseudonocardiales</taxon>
        <taxon>Pseudonocardiaceae</taxon>
        <taxon>Lentzea</taxon>
    </lineage>
</organism>
<dbReference type="STRING" id="1586287.BBK82_40055"/>
<gene>
    <name evidence="3" type="ORF">BBK82_40055</name>
</gene>
<dbReference type="InterPro" id="IPR001031">
    <property type="entry name" value="Thioesterase"/>
</dbReference>
<feature type="domain" description="Thioesterase" evidence="2">
    <location>
        <begin position="13"/>
        <end position="225"/>
    </location>
</feature>
<keyword evidence="4" id="KW-1185">Reference proteome</keyword>
<dbReference type="InterPro" id="IPR012223">
    <property type="entry name" value="TEII"/>
</dbReference>
<protein>
    <recommendedName>
        <fullName evidence="2">Thioesterase domain-containing protein</fullName>
    </recommendedName>
</protein>
<dbReference type="Gene3D" id="3.40.50.1820">
    <property type="entry name" value="alpha/beta hydrolase"/>
    <property type="match status" value="1"/>
</dbReference>
<dbReference type="GO" id="GO:0008610">
    <property type="term" value="P:lipid biosynthetic process"/>
    <property type="evidence" value="ECO:0007669"/>
    <property type="project" value="TreeGrafter"/>
</dbReference>
<dbReference type="KEGG" id="led:BBK82_40055"/>
<dbReference type="Pfam" id="PF00975">
    <property type="entry name" value="Thioesterase"/>
    <property type="match status" value="1"/>
</dbReference>
<name>A0A1B2HU37_9PSEU</name>
<reference evidence="3 4" key="1">
    <citation type="submission" date="2016-07" db="EMBL/GenBank/DDBJ databases">
        <title>Complete genome sequence of the Lentzea guizhouensis DHS C013.</title>
        <authorList>
            <person name="Cao C."/>
        </authorList>
    </citation>
    <scope>NUCLEOTIDE SEQUENCE [LARGE SCALE GENOMIC DNA]</scope>
    <source>
        <strain evidence="3 4">DHS C013</strain>
    </source>
</reference>
<proteinExistence type="inferred from homology"/>
<comment type="similarity">
    <text evidence="1">Belongs to the thioesterase family.</text>
</comment>
<accession>A0A1B2HU37</accession>
<evidence type="ECO:0000313" key="4">
    <source>
        <dbReference type="Proteomes" id="UP000093053"/>
    </source>
</evidence>
<dbReference type="SUPFAM" id="SSF53474">
    <property type="entry name" value="alpha/beta-Hydrolases"/>
    <property type="match status" value="1"/>
</dbReference>
<dbReference type="RefSeq" id="WP_065919587.1">
    <property type="nucleotide sequence ID" value="NZ_CP016793.1"/>
</dbReference>